<dbReference type="Gene3D" id="3.40.50.300">
    <property type="entry name" value="P-loop containing nucleotide triphosphate hydrolases"/>
    <property type="match status" value="2"/>
</dbReference>
<accession>A0ABR4YJD8</accession>
<keyword evidence="6" id="KW-0227">DNA damage</keyword>
<dbReference type="Proteomes" id="UP000030889">
    <property type="component" value="Unassembled WGS sequence"/>
</dbReference>
<keyword evidence="9" id="KW-0862">Zinc</keyword>
<reference evidence="18 19" key="1">
    <citation type="submission" date="2014-09" db="EMBL/GenBank/DDBJ databases">
        <title>Alistipes sp. 627, sp. nov., a novel member of the family Rikenellaceae isolated from human faeces.</title>
        <authorList>
            <person name="Shkoporov A.N."/>
            <person name="Chaplin A.V."/>
            <person name="Motuzova O.V."/>
            <person name="Kafarskaia L.I."/>
            <person name="Khokhlova E.V."/>
            <person name="Efimov B.A."/>
        </authorList>
    </citation>
    <scope>NUCLEOTIDE SEQUENCE [LARGE SCALE GENOMIC DNA]</scope>
    <source>
        <strain evidence="18 19">627</strain>
    </source>
</reference>
<dbReference type="InterPro" id="IPR003439">
    <property type="entry name" value="ABC_transporter-like_ATP-bd"/>
</dbReference>
<dbReference type="RefSeq" id="WP_035473290.1">
    <property type="nucleotide sequence ID" value="NZ_JRGF01000006.1"/>
</dbReference>
<dbReference type="InterPro" id="IPR017871">
    <property type="entry name" value="ABC_transporter-like_CS"/>
</dbReference>
<keyword evidence="2" id="KW-0963">Cytoplasm</keyword>
<keyword evidence="3" id="KW-0479">Metal-binding</keyword>
<keyword evidence="19" id="KW-1185">Reference proteome</keyword>
<keyword evidence="11" id="KW-0267">Excision nuclease</keyword>
<evidence type="ECO:0000256" key="9">
    <source>
        <dbReference type="ARBA" id="ARBA00022833"/>
    </source>
</evidence>
<sequence length="939" mass="103830">MQKNDAEKHDSIYIKGARVHNLKNISLEIPHNRLVVVTGLSGSGKSTLAFDTLFAEGQRRYVESLSAYARQFLGRIDKPDVDSISGIAPAIAIEQKVNTRNPRSTVGTSTEIYDYLKLLFARIGRTYSPVTGREVRCYQVQDIVSYIVGQTGRRVLICATVRPAAGQGAVERLTLLVKEGIQRIYADGAAIPVEEYISRPGIEQTGEFDIVVDRVKVRDDEETKSRLGDSVAQALSYGGGSCKIVVQEEDGDRAEIFSTRFEADGMTFEVPTEHMFSFNNPIGACPVCEGYGKVIGIDEELVVPDKTRSIYDDAIAAWRGDTMKWWKEQLVASAHKFDFPIHRPYYELTREQKQLLWTGNRYFKGLNDFFAYLESERYKIQYRVLLSRYTGKTLCHECGGSRLRKEALYVKVGGKNIAELVAMSVDSLMEFFGSLVLDEHDAQTASRVLVEIRNRLAYLSDVGLGYLTLDRLSSTLSGGESQRINLATSLGSNLTGSLYILDEPSIGLHPRDTARLIKVLRQLRDLGNTVIVVEHEEEIIRAADRIIDIGPEAGYNGGQVVFNGSFEQLEKAEGSLTADYLTGKRAIHPPTSPRGWSNCIEIKGARENNLKGIDVKIPLGVMTCVTGVSGSGKSSLVKGILYPAVRRKLFETGVKPGSFEGLAGDVGMLKSIEMIDQNPIGKSQRSNPVTYTKAYDYIRKIFADQPYAVNNGMTPSYFSFNRPGGRCEECQGDGFVVVGMQFMADIELKCEYCGGKRFNDNVLEVKYHGRSIYDVLEMTVDEAMEFFALDGGNAANRKVLEILKTLQDVGLGYIKLGQSTSTLSGGEIQRVKLATFLMKDNASESTLFVFDEPTTGLHFHDINKLLAAFNALIEKGHTIVVVEHNMDVIRCADWVIDLGPEAGEGGGRLVFAGTPADLAECPESHTGQYLSLRAQNRND</sequence>
<evidence type="ECO:0000256" key="5">
    <source>
        <dbReference type="ARBA" id="ARBA00022741"/>
    </source>
</evidence>
<dbReference type="SUPFAM" id="SSF52540">
    <property type="entry name" value="P-loop containing nucleoside triphosphate hydrolases"/>
    <property type="match status" value="2"/>
</dbReference>
<evidence type="ECO:0000256" key="1">
    <source>
        <dbReference type="ARBA" id="ARBA00004496"/>
    </source>
</evidence>
<evidence type="ECO:0000256" key="16">
    <source>
        <dbReference type="ARBA" id="ARBA00042156"/>
    </source>
</evidence>
<dbReference type="PROSITE" id="PS50893">
    <property type="entry name" value="ABC_TRANSPORTER_2"/>
    <property type="match status" value="2"/>
</dbReference>
<comment type="caution">
    <text evidence="18">The sequence shown here is derived from an EMBL/GenBank/DDBJ whole genome shotgun (WGS) entry which is preliminary data.</text>
</comment>
<protein>
    <recommendedName>
        <fullName evidence="15">UvrABC system protein A</fullName>
    </recommendedName>
    <alternativeName>
        <fullName evidence="16">Excinuclease ABC subunit A</fullName>
    </alternativeName>
</protein>
<dbReference type="PROSITE" id="PS00211">
    <property type="entry name" value="ABC_TRANSPORTER_1"/>
    <property type="match status" value="2"/>
</dbReference>
<evidence type="ECO:0000256" key="2">
    <source>
        <dbReference type="ARBA" id="ARBA00022490"/>
    </source>
</evidence>
<dbReference type="Pfam" id="PF17760">
    <property type="entry name" value="UvrA_inter"/>
    <property type="match status" value="1"/>
</dbReference>
<evidence type="ECO:0000256" key="15">
    <source>
        <dbReference type="ARBA" id="ARBA00039316"/>
    </source>
</evidence>
<evidence type="ECO:0000313" key="18">
    <source>
        <dbReference type="EMBL" id="KHE42191.1"/>
    </source>
</evidence>
<evidence type="ECO:0000259" key="17">
    <source>
        <dbReference type="PROSITE" id="PS50893"/>
    </source>
</evidence>
<proteinExistence type="inferred from homology"/>
<dbReference type="PANTHER" id="PTHR43152:SF3">
    <property type="entry name" value="UVRABC SYSTEM PROTEIN A"/>
    <property type="match status" value="1"/>
</dbReference>
<dbReference type="InterPro" id="IPR013815">
    <property type="entry name" value="ATP_grasp_subdomain_1"/>
</dbReference>
<evidence type="ECO:0000256" key="3">
    <source>
        <dbReference type="ARBA" id="ARBA00022723"/>
    </source>
</evidence>
<gene>
    <name evidence="18" type="ORF">LG35_06485</name>
</gene>
<keyword evidence="8" id="KW-0863">Zinc-finger</keyword>
<name>A0ABR4YJD8_9BACT</name>
<dbReference type="Pfam" id="PF17755">
    <property type="entry name" value="UvrA_DNA-bind"/>
    <property type="match status" value="1"/>
</dbReference>
<dbReference type="EMBL" id="JRGF01000006">
    <property type="protein sequence ID" value="KHE42191.1"/>
    <property type="molecule type" value="Genomic_DNA"/>
</dbReference>
<dbReference type="Gene3D" id="1.10.8.280">
    <property type="entry name" value="ABC transporter ATPase domain-like"/>
    <property type="match status" value="1"/>
</dbReference>
<dbReference type="InterPro" id="IPR004602">
    <property type="entry name" value="UvrA"/>
</dbReference>
<keyword evidence="12" id="KW-0238">DNA-binding</keyword>
<dbReference type="InterPro" id="IPR041102">
    <property type="entry name" value="UvrA_inter"/>
</dbReference>
<dbReference type="PANTHER" id="PTHR43152">
    <property type="entry name" value="UVRABC SYSTEM PROTEIN A"/>
    <property type="match status" value="1"/>
</dbReference>
<keyword evidence="7" id="KW-0228">DNA excision</keyword>
<evidence type="ECO:0000256" key="4">
    <source>
        <dbReference type="ARBA" id="ARBA00022737"/>
    </source>
</evidence>
<keyword evidence="4" id="KW-0677">Repeat</keyword>
<comment type="similarity">
    <text evidence="14">Belongs to the ABC transporter superfamily. UvrA family.</text>
</comment>
<dbReference type="NCBIfam" id="TIGR00630">
    <property type="entry name" value="uvra"/>
    <property type="match status" value="1"/>
</dbReference>
<keyword evidence="5" id="KW-0547">Nucleotide-binding</keyword>
<evidence type="ECO:0000256" key="11">
    <source>
        <dbReference type="ARBA" id="ARBA00022881"/>
    </source>
</evidence>
<evidence type="ECO:0000256" key="8">
    <source>
        <dbReference type="ARBA" id="ARBA00022771"/>
    </source>
</evidence>
<evidence type="ECO:0000256" key="6">
    <source>
        <dbReference type="ARBA" id="ARBA00022763"/>
    </source>
</evidence>
<evidence type="ECO:0000256" key="7">
    <source>
        <dbReference type="ARBA" id="ARBA00022769"/>
    </source>
</evidence>
<organism evidence="18 19">
    <name type="scientific">Alistipes inops</name>
    <dbReference type="NCBI Taxonomy" id="1501391"/>
    <lineage>
        <taxon>Bacteria</taxon>
        <taxon>Pseudomonadati</taxon>
        <taxon>Bacteroidota</taxon>
        <taxon>Bacteroidia</taxon>
        <taxon>Bacteroidales</taxon>
        <taxon>Rikenellaceae</taxon>
        <taxon>Alistipes</taxon>
    </lineage>
</organism>
<keyword evidence="13" id="KW-0234">DNA repair</keyword>
<dbReference type="Gene3D" id="3.30.1490.20">
    <property type="entry name" value="ATP-grasp fold, A domain"/>
    <property type="match status" value="1"/>
</dbReference>
<evidence type="ECO:0000256" key="13">
    <source>
        <dbReference type="ARBA" id="ARBA00023204"/>
    </source>
</evidence>
<feature type="domain" description="ABC transporter" evidence="17">
    <location>
        <begin position="246"/>
        <end position="582"/>
    </location>
</feature>
<evidence type="ECO:0000313" key="19">
    <source>
        <dbReference type="Proteomes" id="UP000030889"/>
    </source>
</evidence>
<evidence type="ECO:0000256" key="12">
    <source>
        <dbReference type="ARBA" id="ARBA00023125"/>
    </source>
</evidence>
<dbReference type="InterPro" id="IPR027417">
    <property type="entry name" value="P-loop_NTPase"/>
</dbReference>
<comment type="subcellular location">
    <subcellularLocation>
        <location evidence="1">Cytoplasm</location>
    </subcellularLocation>
</comment>
<dbReference type="Gene3D" id="1.20.1580.10">
    <property type="entry name" value="ABC transporter ATPase like domain"/>
    <property type="match status" value="2"/>
</dbReference>
<keyword evidence="10" id="KW-0067">ATP-binding</keyword>
<evidence type="ECO:0000256" key="14">
    <source>
        <dbReference type="ARBA" id="ARBA00038000"/>
    </source>
</evidence>
<dbReference type="Pfam" id="PF00005">
    <property type="entry name" value="ABC_tran"/>
    <property type="match status" value="1"/>
</dbReference>
<evidence type="ECO:0000256" key="10">
    <source>
        <dbReference type="ARBA" id="ARBA00022840"/>
    </source>
</evidence>
<dbReference type="InterPro" id="IPR041552">
    <property type="entry name" value="UvrA_DNA-bd"/>
</dbReference>
<feature type="domain" description="ABC transporter" evidence="17">
    <location>
        <begin position="587"/>
        <end position="931"/>
    </location>
</feature>